<dbReference type="AlphaFoldDB" id="A0A1S3XC31"/>
<organism evidence="1">
    <name type="scientific">Nicotiana tabacum</name>
    <name type="common">Common tobacco</name>
    <dbReference type="NCBI Taxonomy" id="4097"/>
    <lineage>
        <taxon>Eukaryota</taxon>
        <taxon>Viridiplantae</taxon>
        <taxon>Streptophyta</taxon>
        <taxon>Embryophyta</taxon>
        <taxon>Tracheophyta</taxon>
        <taxon>Spermatophyta</taxon>
        <taxon>Magnoliopsida</taxon>
        <taxon>eudicotyledons</taxon>
        <taxon>Gunneridae</taxon>
        <taxon>Pentapetalae</taxon>
        <taxon>asterids</taxon>
        <taxon>lamiids</taxon>
        <taxon>Solanales</taxon>
        <taxon>Solanaceae</taxon>
        <taxon>Nicotianoideae</taxon>
        <taxon>Nicotianeae</taxon>
        <taxon>Nicotiana</taxon>
    </lineage>
</organism>
<dbReference type="InterPro" id="IPR036397">
    <property type="entry name" value="RNaseH_sf"/>
</dbReference>
<dbReference type="OMA" id="ESEGKWP"/>
<evidence type="ECO:0000313" key="1">
    <source>
        <dbReference type="RefSeq" id="XP_016437476.1"/>
    </source>
</evidence>
<dbReference type="GO" id="GO:0003676">
    <property type="term" value="F:nucleic acid binding"/>
    <property type="evidence" value="ECO:0007669"/>
    <property type="project" value="InterPro"/>
</dbReference>
<sequence length="116" mass="12871">MESHANTREENAEVDALANLASIADATNAENAILRLEESEGKWPEVLPGVLWGYRTMTKTSTGETPFSLVYGIKALIPVEIGEPSRRYTHTTEATNEETLLVNLDLTEERREVALI</sequence>
<proteinExistence type="predicted"/>
<reference evidence="1" key="1">
    <citation type="submission" date="2025-08" db="UniProtKB">
        <authorList>
            <consortium name="RefSeq"/>
        </authorList>
    </citation>
    <scope>IDENTIFICATION</scope>
</reference>
<accession>A0A1S3XC31</accession>
<dbReference type="PANTHER" id="PTHR48475">
    <property type="entry name" value="RIBONUCLEASE H"/>
    <property type="match status" value="1"/>
</dbReference>
<dbReference type="PaxDb" id="4097-A0A1S3XC31"/>
<dbReference type="KEGG" id="nta:107763503"/>
<name>A0A1S3XC31_TOBAC</name>
<dbReference type="Gene3D" id="3.30.420.10">
    <property type="entry name" value="Ribonuclease H-like superfamily/Ribonuclease H"/>
    <property type="match status" value="1"/>
</dbReference>
<dbReference type="PANTHER" id="PTHR48475:SF2">
    <property type="entry name" value="RIBONUCLEASE H"/>
    <property type="match status" value="1"/>
</dbReference>
<dbReference type="OrthoDB" id="1739513at2759"/>
<protein>
    <submittedName>
        <fullName evidence="1">Uncharacterized protein</fullName>
    </submittedName>
</protein>
<gene>
    <name evidence="1" type="primary">LOC107763503</name>
</gene>
<dbReference type="RefSeq" id="XP_016437476.1">
    <property type="nucleotide sequence ID" value="XM_016581990.1"/>
</dbReference>